<dbReference type="Proteomes" id="UP000192276">
    <property type="component" value="Unassembled WGS sequence"/>
</dbReference>
<organism evidence="1 2">
    <name type="scientific">Niastella populi</name>
    <dbReference type="NCBI Taxonomy" id="550983"/>
    <lineage>
        <taxon>Bacteria</taxon>
        <taxon>Pseudomonadati</taxon>
        <taxon>Bacteroidota</taxon>
        <taxon>Chitinophagia</taxon>
        <taxon>Chitinophagales</taxon>
        <taxon>Chitinophagaceae</taxon>
        <taxon>Niastella</taxon>
    </lineage>
</organism>
<gene>
    <name evidence="1" type="ORF">A4R26_29050</name>
</gene>
<protein>
    <recommendedName>
        <fullName evidence="3">P pilus assembly/Cpx signaling pathway, periplasmic inhibitor/zinc-resistance associated protein</fullName>
    </recommendedName>
</protein>
<dbReference type="EMBL" id="LWBP01000215">
    <property type="protein sequence ID" value="OQP51950.1"/>
    <property type="molecule type" value="Genomic_DNA"/>
</dbReference>
<comment type="caution">
    <text evidence="1">The sequence shown here is derived from an EMBL/GenBank/DDBJ whole genome shotgun (WGS) entry which is preliminary data.</text>
</comment>
<dbReference type="AlphaFoldDB" id="A0A1V9F0S8"/>
<reference evidence="2" key="1">
    <citation type="submission" date="2016-04" db="EMBL/GenBank/DDBJ databases">
        <authorList>
            <person name="Chen L."/>
            <person name="Zhuang W."/>
            <person name="Wang G."/>
        </authorList>
    </citation>
    <scope>NUCLEOTIDE SEQUENCE [LARGE SCALE GENOMIC DNA]</scope>
    <source>
        <strain evidence="2">208</strain>
    </source>
</reference>
<dbReference type="RefSeq" id="WP_081169826.1">
    <property type="nucleotide sequence ID" value="NZ_LWBP01000215.1"/>
</dbReference>
<evidence type="ECO:0000313" key="1">
    <source>
        <dbReference type="EMBL" id="OQP51950.1"/>
    </source>
</evidence>
<evidence type="ECO:0000313" key="2">
    <source>
        <dbReference type="Proteomes" id="UP000192276"/>
    </source>
</evidence>
<sequence length="103" mass="12296">MKWVLILLPVLLLGRGIAANAQQRFFDLNGKERLRLRLNELKLSDDQKRRIAIIIRRQRMQELKNQQELDEILTGEQKALLQDWRKRRFETNSKDSVAKKQKS</sequence>
<accession>A0A1V9F0S8</accession>
<proteinExistence type="predicted"/>
<name>A0A1V9F0S8_9BACT</name>
<keyword evidence="2" id="KW-1185">Reference proteome</keyword>
<evidence type="ECO:0008006" key="3">
    <source>
        <dbReference type="Google" id="ProtNLM"/>
    </source>
</evidence>